<protein>
    <submittedName>
        <fullName evidence="2">General stress protein 16O</fullName>
    </submittedName>
</protein>
<comment type="caution">
    <text evidence="1">Lacks conserved residue(s) required for the propagation of feature annotation.</text>
</comment>
<dbReference type="AlphaFoldDB" id="A0A517ZBF3"/>
<dbReference type="PROSITE" id="PS51128">
    <property type="entry name" value="ZF_DKSA_2"/>
    <property type="match status" value="1"/>
</dbReference>
<dbReference type="RefSeq" id="WP_197443639.1">
    <property type="nucleotide sequence ID" value="NZ_CP036275.1"/>
</dbReference>
<dbReference type="KEGG" id="mri:Mal4_41080"/>
<gene>
    <name evidence="2" type="primary">yocK_2</name>
    <name evidence="2" type="ORF">Mal4_41080</name>
</gene>
<dbReference type="Gene3D" id="1.20.120.910">
    <property type="entry name" value="DksA, coiled-coil domain"/>
    <property type="match status" value="1"/>
</dbReference>
<name>A0A517ZBF3_9PLAN</name>
<reference evidence="2 3" key="1">
    <citation type="submission" date="2019-02" db="EMBL/GenBank/DDBJ databases">
        <title>Deep-cultivation of Planctomycetes and their phenomic and genomic characterization uncovers novel biology.</title>
        <authorList>
            <person name="Wiegand S."/>
            <person name="Jogler M."/>
            <person name="Boedeker C."/>
            <person name="Pinto D."/>
            <person name="Vollmers J."/>
            <person name="Rivas-Marin E."/>
            <person name="Kohn T."/>
            <person name="Peeters S.H."/>
            <person name="Heuer A."/>
            <person name="Rast P."/>
            <person name="Oberbeckmann S."/>
            <person name="Bunk B."/>
            <person name="Jeske O."/>
            <person name="Meyerdierks A."/>
            <person name="Storesund J.E."/>
            <person name="Kallscheuer N."/>
            <person name="Luecker S."/>
            <person name="Lage O.M."/>
            <person name="Pohl T."/>
            <person name="Merkel B.J."/>
            <person name="Hornburger P."/>
            <person name="Mueller R.-W."/>
            <person name="Bruemmer F."/>
            <person name="Labrenz M."/>
            <person name="Spormann A.M."/>
            <person name="Op den Camp H."/>
            <person name="Overmann J."/>
            <person name="Amann R."/>
            <person name="Jetten M.S.M."/>
            <person name="Mascher T."/>
            <person name="Medema M.H."/>
            <person name="Devos D.P."/>
            <person name="Kaster A.-K."/>
            <person name="Ovreas L."/>
            <person name="Rohde M."/>
            <person name="Galperin M.Y."/>
            <person name="Jogler C."/>
        </authorList>
    </citation>
    <scope>NUCLEOTIDE SEQUENCE [LARGE SCALE GENOMIC DNA]</scope>
    <source>
        <strain evidence="2 3">Mal4</strain>
    </source>
</reference>
<proteinExistence type="predicted"/>
<dbReference type="SUPFAM" id="SSF109635">
    <property type="entry name" value="DnaK suppressor protein DksA, alpha-hairpin domain"/>
    <property type="match status" value="1"/>
</dbReference>
<evidence type="ECO:0000313" key="2">
    <source>
        <dbReference type="EMBL" id="QDU39761.1"/>
    </source>
</evidence>
<keyword evidence="3" id="KW-1185">Reference proteome</keyword>
<organism evidence="2 3">
    <name type="scientific">Maioricimonas rarisocia</name>
    <dbReference type="NCBI Taxonomy" id="2528026"/>
    <lineage>
        <taxon>Bacteria</taxon>
        <taxon>Pseudomonadati</taxon>
        <taxon>Planctomycetota</taxon>
        <taxon>Planctomycetia</taxon>
        <taxon>Planctomycetales</taxon>
        <taxon>Planctomycetaceae</taxon>
        <taxon>Maioricimonas</taxon>
    </lineage>
</organism>
<dbReference type="EMBL" id="CP036275">
    <property type="protein sequence ID" value="QDU39761.1"/>
    <property type="molecule type" value="Genomic_DNA"/>
</dbReference>
<evidence type="ECO:0000313" key="3">
    <source>
        <dbReference type="Proteomes" id="UP000320496"/>
    </source>
</evidence>
<evidence type="ECO:0000256" key="1">
    <source>
        <dbReference type="PROSITE-ProRule" id="PRU00510"/>
    </source>
</evidence>
<accession>A0A517ZBF3</accession>
<dbReference type="PANTHER" id="PTHR33823:SF4">
    <property type="entry name" value="GENERAL STRESS PROTEIN 16O"/>
    <property type="match status" value="1"/>
</dbReference>
<dbReference type="InterPro" id="IPR037187">
    <property type="entry name" value="DnaK_N"/>
</dbReference>
<sequence length="128" mass="14303">MLKEKDLEQFKTLLITLQARLRGDVNHLSTGALNGGQDSKSPTHMAELGTDAYEQDFSLSLMESEQNVLEEIRDALKRIEEGTYGLCEGCLAEGKSHSKSSIPKTRLKVLPHARNCVECERKREELSA</sequence>
<dbReference type="PANTHER" id="PTHR33823">
    <property type="entry name" value="RNA POLYMERASE-BINDING TRANSCRIPTION FACTOR DKSA-RELATED"/>
    <property type="match status" value="1"/>
</dbReference>
<dbReference type="Proteomes" id="UP000320496">
    <property type="component" value="Chromosome"/>
</dbReference>